<evidence type="ECO:0000313" key="3">
    <source>
        <dbReference type="Proteomes" id="UP000254337"/>
    </source>
</evidence>
<keyword evidence="3" id="KW-1185">Reference proteome</keyword>
<dbReference type="Proteomes" id="UP000254337">
    <property type="component" value="Chromosome"/>
</dbReference>
<evidence type="ECO:0000313" key="2">
    <source>
        <dbReference type="EMBL" id="AXL21860.1"/>
    </source>
</evidence>
<dbReference type="SMART" id="SM00959">
    <property type="entry name" value="Rho_N"/>
    <property type="match status" value="1"/>
</dbReference>
<evidence type="ECO:0000259" key="1">
    <source>
        <dbReference type="SMART" id="SM00959"/>
    </source>
</evidence>
<proteinExistence type="predicted"/>
<accession>A0A346B167</accession>
<dbReference type="RefSeq" id="WP_107196328.1">
    <property type="nucleotide sequence ID" value="NZ_CP029462.1"/>
</dbReference>
<dbReference type="OrthoDB" id="2187222at2"/>
<organism evidence="2 3">
    <name type="scientific">Megasphaera stantonii</name>
    <dbReference type="NCBI Taxonomy" id="2144175"/>
    <lineage>
        <taxon>Bacteria</taxon>
        <taxon>Bacillati</taxon>
        <taxon>Bacillota</taxon>
        <taxon>Negativicutes</taxon>
        <taxon>Veillonellales</taxon>
        <taxon>Veillonellaceae</taxon>
        <taxon>Megasphaera</taxon>
    </lineage>
</organism>
<dbReference type="GO" id="GO:0006353">
    <property type="term" value="P:DNA-templated transcription termination"/>
    <property type="evidence" value="ECO:0007669"/>
    <property type="project" value="InterPro"/>
</dbReference>
<protein>
    <recommendedName>
        <fullName evidence="1">Rho termination factor-like N-terminal domain-containing protein</fullName>
    </recommendedName>
</protein>
<sequence length="104" mass="11608">MMILMNKTARVIFAGEYRLVPEVPQEVEADKDAFLKLYPRIKSLIDKGDIHIISGEEAKKAAEALEDMTVEHLKEYAAQKGIEIPNGLKKADILDLIKAAEADE</sequence>
<dbReference type="Pfam" id="PF07498">
    <property type="entry name" value="Rho_N"/>
    <property type="match status" value="1"/>
</dbReference>
<feature type="domain" description="Rho termination factor-like N-terminal" evidence="1">
    <location>
        <begin position="64"/>
        <end position="104"/>
    </location>
</feature>
<dbReference type="KEGG" id="meg:DKB62_09960"/>
<gene>
    <name evidence="2" type="ORF">DKB62_09960</name>
</gene>
<dbReference type="EMBL" id="CP029462">
    <property type="protein sequence ID" value="AXL21860.1"/>
    <property type="molecule type" value="Genomic_DNA"/>
</dbReference>
<name>A0A346B167_9FIRM</name>
<reference evidence="2 3" key="1">
    <citation type="submission" date="2018-05" db="EMBL/GenBank/DDBJ databases">
        <title>Complete genome sequence of Megasphaera sp. AJH120T, isolated from the ceca of a chicken.</title>
        <authorList>
            <person name="Maki J."/>
            <person name="Looft T."/>
        </authorList>
    </citation>
    <scope>NUCLEOTIDE SEQUENCE [LARGE SCALE GENOMIC DNA]</scope>
    <source>
        <strain evidence="2 3">AJH120</strain>
    </source>
</reference>
<dbReference type="InterPro" id="IPR036361">
    <property type="entry name" value="SAP_dom_sf"/>
</dbReference>
<dbReference type="Gene3D" id="1.10.720.30">
    <property type="entry name" value="SAP domain"/>
    <property type="match status" value="1"/>
</dbReference>
<dbReference type="AlphaFoldDB" id="A0A346B167"/>
<dbReference type="InterPro" id="IPR011112">
    <property type="entry name" value="Rho-like_N"/>
</dbReference>